<organism evidence="2 3">
    <name type="scientific">Nocardioides bruguierae</name>
    <dbReference type="NCBI Taxonomy" id="2945102"/>
    <lineage>
        <taxon>Bacteria</taxon>
        <taxon>Bacillati</taxon>
        <taxon>Actinomycetota</taxon>
        <taxon>Actinomycetes</taxon>
        <taxon>Propionibacteriales</taxon>
        <taxon>Nocardioidaceae</taxon>
        <taxon>Nocardioides</taxon>
    </lineage>
</organism>
<dbReference type="NCBIfam" id="NF037959">
    <property type="entry name" value="MFS_SpdSyn"/>
    <property type="match status" value="1"/>
</dbReference>
<evidence type="ECO:0000256" key="1">
    <source>
        <dbReference type="SAM" id="MobiDB-lite"/>
    </source>
</evidence>
<keyword evidence="3" id="KW-1185">Reference proteome</keyword>
<reference evidence="2" key="1">
    <citation type="submission" date="2022-05" db="EMBL/GenBank/DDBJ databases">
        <authorList>
            <person name="Tuo L."/>
        </authorList>
    </citation>
    <scope>NUCLEOTIDE SEQUENCE</scope>
    <source>
        <strain evidence="2">BSK12Z-4</strain>
    </source>
</reference>
<protein>
    <submittedName>
        <fullName evidence="2">Fused MFS/spermidine synthase</fullName>
    </submittedName>
</protein>
<name>A0A9X2IEX6_9ACTN</name>
<dbReference type="Gene3D" id="3.40.50.150">
    <property type="entry name" value="Vaccinia Virus protein VP39"/>
    <property type="match status" value="1"/>
</dbReference>
<gene>
    <name evidence="2" type="ORF">M8330_02125</name>
</gene>
<dbReference type="Proteomes" id="UP001139485">
    <property type="component" value="Unassembled WGS sequence"/>
</dbReference>
<dbReference type="EMBL" id="JAMOIL010000001">
    <property type="protein sequence ID" value="MCM0619090.1"/>
    <property type="molecule type" value="Genomic_DNA"/>
</dbReference>
<evidence type="ECO:0000313" key="3">
    <source>
        <dbReference type="Proteomes" id="UP001139485"/>
    </source>
</evidence>
<dbReference type="AlphaFoldDB" id="A0A9X2IEX6"/>
<dbReference type="SUPFAM" id="SSF53335">
    <property type="entry name" value="S-adenosyl-L-methionine-dependent methyltransferases"/>
    <property type="match status" value="1"/>
</dbReference>
<proteinExistence type="predicted"/>
<accession>A0A9X2IEX6</accession>
<dbReference type="InterPro" id="IPR029063">
    <property type="entry name" value="SAM-dependent_MTases_sf"/>
</dbReference>
<sequence length="275" mass="28892">MGRSSRRQQDDDGPADRPVLPEHLEVVETDGGLLFRRDGRDQSFVDVTDPARLPFDYVRRLADALDVLAPPGEPLRVVHVGGAGLSLPRYLAATRPGSRQTVLEPDEALTAAVREVAPLPARSGIRVRPVLGRPGLEALAAGEQREGADVVVLDAFDDGRVPADLASGPGLRALAAVLAPHGTALLNVADEAPFALARDVLAAVREHLPQVCVSAEPATLRGRRPGNLVVVASRAPVPVRALEERARRGGAPYRVLDAAAVSDTLGGGSPRPDPA</sequence>
<feature type="region of interest" description="Disordered" evidence="1">
    <location>
        <begin position="1"/>
        <end position="23"/>
    </location>
</feature>
<comment type="caution">
    <text evidence="2">The sequence shown here is derived from an EMBL/GenBank/DDBJ whole genome shotgun (WGS) entry which is preliminary data.</text>
</comment>
<evidence type="ECO:0000313" key="2">
    <source>
        <dbReference type="EMBL" id="MCM0619090.1"/>
    </source>
</evidence>
<dbReference type="RefSeq" id="WP_250825982.1">
    <property type="nucleotide sequence ID" value="NZ_JAMOIL010000001.1"/>
</dbReference>